<protein>
    <submittedName>
        <fullName evidence="3">Uncharacterized protein</fullName>
    </submittedName>
</protein>
<evidence type="ECO:0000256" key="2">
    <source>
        <dbReference type="SAM" id="SignalP"/>
    </source>
</evidence>
<organism evidence="3 4">
    <name type="scientific">Septoria linicola</name>
    <dbReference type="NCBI Taxonomy" id="215465"/>
    <lineage>
        <taxon>Eukaryota</taxon>
        <taxon>Fungi</taxon>
        <taxon>Dikarya</taxon>
        <taxon>Ascomycota</taxon>
        <taxon>Pezizomycotina</taxon>
        <taxon>Dothideomycetes</taxon>
        <taxon>Dothideomycetidae</taxon>
        <taxon>Mycosphaerellales</taxon>
        <taxon>Mycosphaerellaceae</taxon>
        <taxon>Septoria</taxon>
    </lineage>
</organism>
<accession>A0A9Q9EEV7</accession>
<evidence type="ECO:0000313" key="4">
    <source>
        <dbReference type="Proteomes" id="UP001056384"/>
    </source>
</evidence>
<dbReference type="AlphaFoldDB" id="A0A9Q9EEV7"/>
<evidence type="ECO:0000256" key="1">
    <source>
        <dbReference type="SAM" id="MobiDB-lite"/>
    </source>
</evidence>
<name>A0A9Q9EEV7_9PEZI</name>
<feature type="chain" id="PRO_5040495014" evidence="2">
    <location>
        <begin position="23"/>
        <end position="512"/>
    </location>
</feature>
<feature type="region of interest" description="Disordered" evidence="1">
    <location>
        <begin position="489"/>
        <end position="512"/>
    </location>
</feature>
<sequence>MVRLDMLAAGLLAFCMITPSLAKIPTNQQNIRDIFKIDDRDPAQFPSSCLRRINPADPNSPIIWSKTASFGARQYPLANIWYQAYSMVVQARTVLQASMWLKNFEVMKSIYSFWGLKPDKVDGKYVEPRALWQVQKITAIRRRYEGVQAMMETVRADDDRQKPKIWCDGTYLLHIDVDRDPMRDATGRLIVKEDRTGYYSVREWEAKWGRTVDDRWFLYYQVGPAPEDERAYITIPREAAPEGEERNQYPFPLDTVTGHPNPCKVTTRNAMVLHAQRPAADANGGMGAYAQAEHIILCPRSFLDGRMDEDDYFLRTKMVENGSILLDAMKVVVLTLFHEFLHLVYPNGCPDVYPCLPKKDASGTISEKFPHFQSGFDCDRSPRPIYGAGQAMSLARWEVALDDSVDPPVEFTKIREMWSWQTPEPFAWFARAMQMTLFAKQDWSDGTCRPAGSKFTGCTARIPEFSAAKGKRVDGEGEGIEIVEQVEGCGEDADLEGPDRVVGDVALDGPTG</sequence>
<evidence type="ECO:0000313" key="3">
    <source>
        <dbReference type="EMBL" id="USW46937.1"/>
    </source>
</evidence>
<keyword evidence="2" id="KW-0732">Signal</keyword>
<gene>
    <name evidence="3" type="ORF">Slin15195_G002560</name>
</gene>
<keyword evidence="4" id="KW-1185">Reference proteome</keyword>
<feature type="signal peptide" evidence="2">
    <location>
        <begin position="1"/>
        <end position="22"/>
    </location>
</feature>
<dbReference type="EMBL" id="CP099418">
    <property type="protein sequence ID" value="USW46937.1"/>
    <property type="molecule type" value="Genomic_DNA"/>
</dbReference>
<reference evidence="3" key="1">
    <citation type="submission" date="2022-06" db="EMBL/GenBank/DDBJ databases">
        <title>Complete genome sequences of two strains of the flax pathogen Septoria linicola.</title>
        <authorList>
            <person name="Lapalu N."/>
            <person name="Simon A."/>
            <person name="Demenou B."/>
            <person name="Paumier D."/>
            <person name="Guillot M.-P."/>
            <person name="Gout L."/>
            <person name="Valade R."/>
        </authorList>
    </citation>
    <scope>NUCLEOTIDE SEQUENCE</scope>
    <source>
        <strain evidence="3">SE15195</strain>
    </source>
</reference>
<dbReference type="Proteomes" id="UP001056384">
    <property type="component" value="Chromosome 1"/>
</dbReference>
<proteinExistence type="predicted"/>